<reference evidence="2 3" key="1">
    <citation type="submission" date="2019-05" db="EMBL/GenBank/DDBJ databases">
        <authorList>
            <person name="Lee S.D."/>
        </authorList>
    </citation>
    <scope>NUCLEOTIDE SEQUENCE [LARGE SCALE GENOMIC DNA]</scope>
    <source>
        <strain evidence="2 3">YC2-7</strain>
    </source>
</reference>
<evidence type="ECO:0000259" key="1">
    <source>
        <dbReference type="Pfam" id="PF02627"/>
    </source>
</evidence>
<dbReference type="Proteomes" id="UP000535543">
    <property type="component" value="Unassembled WGS sequence"/>
</dbReference>
<name>A0A848KR10_9NOCA</name>
<accession>A0A848KR10</accession>
<dbReference type="InterPro" id="IPR029032">
    <property type="entry name" value="AhpD-like"/>
</dbReference>
<protein>
    <submittedName>
        <fullName evidence="2">Carboxymuconolactone decarboxylase family protein</fullName>
    </submittedName>
</protein>
<keyword evidence="3" id="KW-1185">Reference proteome</keyword>
<dbReference type="GO" id="GO:0051920">
    <property type="term" value="F:peroxiredoxin activity"/>
    <property type="evidence" value="ECO:0007669"/>
    <property type="project" value="InterPro"/>
</dbReference>
<dbReference type="Pfam" id="PF02627">
    <property type="entry name" value="CMD"/>
    <property type="match status" value="1"/>
</dbReference>
<feature type="domain" description="Carboxymuconolactone decarboxylase-like" evidence="1">
    <location>
        <begin position="53"/>
        <end position="111"/>
    </location>
</feature>
<comment type="caution">
    <text evidence="2">The sequence shown here is derived from an EMBL/GenBank/DDBJ whole genome shotgun (WGS) entry which is preliminary data.</text>
</comment>
<dbReference type="InterPro" id="IPR003779">
    <property type="entry name" value="CMD-like"/>
</dbReference>
<dbReference type="RefSeq" id="WP_169591632.1">
    <property type="nucleotide sequence ID" value="NZ_VCQU01000009.1"/>
</dbReference>
<dbReference type="SUPFAM" id="SSF69118">
    <property type="entry name" value="AhpD-like"/>
    <property type="match status" value="1"/>
</dbReference>
<dbReference type="EMBL" id="VCQU01000009">
    <property type="protein sequence ID" value="NMN98047.1"/>
    <property type="molecule type" value="Genomic_DNA"/>
</dbReference>
<dbReference type="PANTHER" id="PTHR34846">
    <property type="entry name" value="4-CARBOXYMUCONOLACTONE DECARBOXYLASE FAMILY PROTEIN (AFU_ORTHOLOGUE AFUA_6G11590)"/>
    <property type="match status" value="1"/>
</dbReference>
<gene>
    <name evidence="2" type="ORF">FGL95_23695</name>
</gene>
<organism evidence="2 3">
    <name type="scientific">Antrihabitans stalactiti</name>
    <dbReference type="NCBI Taxonomy" id="2584121"/>
    <lineage>
        <taxon>Bacteria</taxon>
        <taxon>Bacillati</taxon>
        <taxon>Actinomycetota</taxon>
        <taxon>Actinomycetes</taxon>
        <taxon>Mycobacteriales</taxon>
        <taxon>Nocardiaceae</taxon>
        <taxon>Antrihabitans</taxon>
    </lineage>
</organism>
<evidence type="ECO:0000313" key="3">
    <source>
        <dbReference type="Proteomes" id="UP000535543"/>
    </source>
</evidence>
<evidence type="ECO:0000313" key="2">
    <source>
        <dbReference type="EMBL" id="NMN98047.1"/>
    </source>
</evidence>
<sequence>MTTPQQSEAPRISPGRLKELGPINWVVWQVLSRGSGTQDAHLFSTLGRAGGLFRGWLFYSGKLMPGGKLKRYDTELVILRIAHLRSCEYETDHHVRLGKRAGVTRELFEQVKVGPTAPEWSDKDRALLTAVDELVTVKDLTDATWAALAEHFDERRLIEFLLLVAQYDGLATTITTLRIQRDF</sequence>
<dbReference type="PANTHER" id="PTHR34846:SF5">
    <property type="entry name" value="CARBOXYMUCONOLACTONE DECARBOXYLASE-LIKE DOMAIN-CONTAINING PROTEIN"/>
    <property type="match status" value="1"/>
</dbReference>
<reference evidence="2 3" key="2">
    <citation type="submission" date="2020-06" db="EMBL/GenBank/DDBJ databases">
        <title>Antribacter stalactiti gen. nov., sp. nov., a new member of the family Nacardiaceae isolated from a cave.</title>
        <authorList>
            <person name="Kim I.S."/>
        </authorList>
    </citation>
    <scope>NUCLEOTIDE SEQUENCE [LARGE SCALE GENOMIC DNA]</scope>
    <source>
        <strain evidence="2 3">YC2-7</strain>
    </source>
</reference>
<proteinExistence type="predicted"/>
<dbReference type="Gene3D" id="1.20.1290.10">
    <property type="entry name" value="AhpD-like"/>
    <property type="match status" value="1"/>
</dbReference>
<dbReference type="AlphaFoldDB" id="A0A848KR10"/>